<feature type="region of interest" description="Disordered" evidence="1">
    <location>
        <begin position="219"/>
        <end position="253"/>
    </location>
</feature>
<dbReference type="Proteomes" id="UP000323502">
    <property type="component" value="Unassembled WGS sequence"/>
</dbReference>
<dbReference type="EMBL" id="WSUT01000005">
    <property type="protein sequence ID" value="MWC43009.1"/>
    <property type="molecule type" value="Genomic_DNA"/>
</dbReference>
<dbReference type="SUPFAM" id="SSF52540">
    <property type="entry name" value="P-loop containing nucleoside triphosphate hydrolases"/>
    <property type="match status" value="1"/>
</dbReference>
<sequence length="253" mass="26473">MTDSAALIAHLRQLANASSHEAAEAEAPDAWLADGLAKGQLHEIFAVDDADGACAAGFAVALTLAARGTPLLWLRNQDTERAAGRLHGPGLIEMGLNPAALVLAVVEDDAALLRAAADAARCPGLATLIVEGRGRMPGYDLTATRRLMLAAEVSGVTILALRVDAEPSPTAAATRWGVTPALSARLEADAPGAPAFDVELLRRRRGPAGTRWRVEWNRDTQSFDPAPLSGASLPLGVDRAAARMPPAPVRRPR</sequence>
<evidence type="ECO:0000313" key="3">
    <source>
        <dbReference type="EMBL" id="SDE91471.1"/>
    </source>
</evidence>
<proteinExistence type="predicted"/>
<dbReference type="RefSeq" id="WP_112383880.1">
    <property type="nucleotide sequence ID" value="NZ_FNBI01000001.1"/>
</dbReference>
<evidence type="ECO:0000313" key="5">
    <source>
        <dbReference type="Proteomes" id="UP000436801"/>
    </source>
</evidence>
<dbReference type="OrthoDB" id="7202530at2"/>
<dbReference type="InterPro" id="IPR027417">
    <property type="entry name" value="P-loop_NTPase"/>
</dbReference>
<dbReference type="Proteomes" id="UP000436801">
    <property type="component" value="Unassembled WGS sequence"/>
</dbReference>
<dbReference type="InterPro" id="IPR017026">
    <property type="entry name" value="ImuA"/>
</dbReference>
<evidence type="ECO:0000313" key="4">
    <source>
        <dbReference type="Proteomes" id="UP000323502"/>
    </source>
</evidence>
<evidence type="ECO:0000313" key="2">
    <source>
        <dbReference type="EMBL" id="MWC43009.1"/>
    </source>
</evidence>
<evidence type="ECO:0000256" key="1">
    <source>
        <dbReference type="SAM" id="MobiDB-lite"/>
    </source>
</evidence>
<reference evidence="3 4" key="1">
    <citation type="submission" date="2016-10" db="EMBL/GenBank/DDBJ databases">
        <authorList>
            <person name="Varghese N."/>
            <person name="Submissions S."/>
        </authorList>
    </citation>
    <scope>NUCLEOTIDE SEQUENCE [LARGE SCALE GENOMIC DNA]</scope>
    <source>
        <strain evidence="3 4">S7-754</strain>
    </source>
</reference>
<dbReference type="Gene3D" id="3.40.50.300">
    <property type="entry name" value="P-loop containing nucleotide triphosphate hydrolases"/>
    <property type="match status" value="1"/>
</dbReference>
<accession>A0A1G7GTP5</accession>
<name>A0A1G7GTP5_9SPHN</name>
<dbReference type="AlphaFoldDB" id="A0A1G7GTP5"/>
<dbReference type="PIRSF" id="PIRSF034285">
    <property type="entry name" value="UCP034285"/>
    <property type="match status" value="1"/>
</dbReference>
<reference evidence="2 5" key="2">
    <citation type="submission" date="2019-12" db="EMBL/GenBank/DDBJ databases">
        <authorList>
            <person name="Zheng J."/>
        </authorList>
    </citation>
    <scope>NUCLEOTIDE SEQUENCE [LARGE SCALE GENOMIC DNA]</scope>
    <source>
        <strain evidence="2 5">DSM 27347</strain>
    </source>
</reference>
<gene>
    <name evidence="2" type="ORF">GQR91_04955</name>
    <name evidence="3" type="ORF">SAMN05216557_1011022</name>
</gene>
<organism evidence="3 4">
    <name type="scientific">Sphingomonas carotinifaciens</name>
    <dbReference type="NCBI Taxonomy" id="1166323"/>
    <lineage>
        <taxon>Bacteria</taxon>
        <taxon>Pseudomonadati</taxon>
        <taxon>Pseudomonadota</taxon>
        <taxon>Alphaproteobacteria</taxon>
        <taxon>Sphingomonadales</taxon>
        <taxon>Sphingomonadaceae</taxon>
        <taxon>Sphingomonas</taxon>
    </lineage>
</organism>
<dbReference type="EMBL" id="FNBI01000001">
    <property type="protein sequence ID" value="SDE91471.1"/>
    <property type="molecule type" value="Genomic_DNA"/>
</dbReference>
<protein>
    <submittedName>
        <fullName evidence="3">Protein ImuA</fullName>
    </submittedName>
</protein>
<keyword evidence="4" id="KW-1185">Reference proteome</keyword>